<sequence length="180" mass="20134">METKTKIKSPAHGGSFRLPVLRNSKAVEGDNQLPWVGSYFDIPKPAYQSNEGATRYMEAEIHILLKDLGVVKYSIQEDSLFGRVEGNKGTPTQIGLGDPQDIAMPLKDLAFKNPDAIAFAVYYNMVNPKTGERKRCMAAPEVSLMIKINKYTWQWVDEAGNKGLTLIPDVVKIRHPHVFC</sequence>
<dbReference type="Proteomes" id="UP001570846">
    <property type="component" value="Unassembled WGS sequence"/>
</dbReference>
<organism evidence="1 3">
    <name type="scientific">Rufibacter glacialis</name>
    <dbReference type="NCBI Taxonomy" id="1259555"/>
    <lineage>
        <taxon>Bacteria</taxon>
        <taxon>Pseudomonadati</taxon>
        <taxon>Bacteroidota</taxon>
        <taxon>Cytophagia</taxon>
        <taxon>Cytophagales</taxon>
        <taxon>Hymenobacteraceae</taxon>
        <taxon>Rufibacter</taxon>
    </lineage>
</organism>
<reference evidence="1 3" key="2">
    <citation type="submission" date="2019-09" db="EMBL/GenBank/DDBJ databases">
        <title>A bacterium isolated from glacier soil.</title>
        <authorList>
            <person name="Liu Q."/>
        </authorList>
    </citation>
    <scope>NUCLEOTIDE SEQUENCE [LARGE SCALE GENOMIC DNA]</scope>
    <source>
        <strain evidence="1 3">MDT1-10-3</strain>
    </source>
</reference>
<protein>
    <submittedName>
        <fullName evidence="1">Uncharacterized protein</fullName>
    </submittedName>
</protein>
<dbReference type="AlphaFoldDB" id="A0A5M8QR71"/>
<dbReference type="RefSeq" id="WP_149097116.1">
    <property type="nucleotide sequence ID" value="NZ_BMMG01000001.1"/>
</dbReference>
<dbReference type="Proteomes" id="UP000323866">
    <property type="component" value="Unassembled WGS sequence"/>
</dbReference>
<dbReference type="EMBL" id="JBGOGF010000009">
    <property type="protein sequence ID" value="MFA1772866.1"/>
    <property type="molecule type" value="Genomic_DNA"/>
</dbReference>
<comment type="caution">
    <text evidence="1">The sequence shown here is derived from an EMBL/GenBank/DDBJ whole genome shotgun (WGS) entry which is preliminary data.</text>
</comment>
<evidence type="ECO:0000313" key="1">
    <source>
        <dbReference type="EMBL" id="KAA6437494.1"/>
    </source>
</evidence>
<evidence type="ECO:0000313" key="3">
    <source>
        <dbReference type="Proteomes" id="UP000323866"/>
    </source>
</evidence>
<proteinExistence type="predicted"/>
<keyword evidence="4" id="KW-1185">Reference proteome</keyword>
<accession>A0A5M8QR71</accession>
<evidence type="ECO:0000313" key="4">
    <source>
        <dbReference type="Proteomes" id="UP001570846"/>
    </source>
</evidence>
<dbReference type="OrthoDB" id="9805987at2"/>
<name>A0A5M8QR71_9BACT</name>
<reference evidence="1 3" key="1">
    <citation type="submission" date="2019-07" db="EMBL/GenBank/DDBJ databases">
        <authorList>
            <person name="Qu J.-H."/>
        </authorList>
    </citation>
    <scope>NUCLEOTIDE SEQUENCE [LARGE SCALE GENOMIC DNA]</scope>
    <source>
        <strain evidence="1 3">MDT1-10-3</strain>
    </source>
</reference>
<gene>
    <name evidence="2" type="ORF">ACD591_16310</name>
    <name evidence="1" type="ORF">FOE74_03045</name>
</gene>
<dbReference type="EMBL" id="VKKZ01000010">
    <property type="protein sequence ID" value="KAA6437494.1"/>
    <property type="molecule type" value="Genomic_DNA"/>
</dbReference>
<evidence type="ECO:0000313" key="2">
    <source>
        <dbReference type="EMBL" id="MFA1772866.1"/>
    </source>
</evidence>
<reference evidence="2 4" key="3">
    <citation type="submission" date="2024-08" db="EMBL/GenBank/DDBJ databases">
        <authorList>
            <person name="Wei W."/>
        </authorList>
    </citation>
    <scope>NUCLEOTIDE SEQUENCE [LARGE SCALE GENOMIC DNA]</scope>
    <source>
        <strain evidence="2 4">XU2</strain>
    </source>
</reference>